<proteinExistence type="inferred from homology"/>
<evidence type="ECO:0000313" key="3">
    <source>
        <dbReference type="EMBL" id="PAV30889.1"/>
    </source>
</evidence>
<dbReference type="Gene3D" id="3.40.50.720">
    <property type="entry name" value="NAD(P)-binding Rossmann-like Domain"/>
    <property type="match status" value="1"/>
</dbReference>
<dbReference type="InterPro" id="IPR036291">
    <property type="entry name" value="NAD(P)-bd_dom_sf"/>
</dbReference>
<dbReference type="Proteomes" id="UP000218887">
    <property type="component" value="Unassembled WGS sequence"/>
</dbReference>
<dbReference type="GO" id="GO:0016616">
    <property type="term" value="F:oxidoreductase activity, acting on the CH-OH group of donors, NAD or NADP as acceptor"/>
    <property type="evidence" value="ECO:0007669"/>
    <property type="project" value="TreeGrafter"/>
</dbReference>
<comment type="caution">
    <text evidence="3">The sequence shown here is derived from an EMBL/GenBank/DDBJ whole genome shotgun (WGS) entry which is preliminary data.</text>
</comment>
<protein>
    <recommendedName>
        <fullName evidence="5">3-oxoacyl-ACP reductase</fullName>
    </recommendedName>
</protein>
<evidence type="ECO:0000313" key="4">
    <source>
        <dbReference type="Proteomes" id="UP000218887"/>
    </source>
</evidence>
<dbReference type="AlphaFoldDB" id="A0A2A2IGJ9"/>
<name>A0A2A2IGJ9_9BACI</name>
<sequence length="249" mass="27308">MNKCKKREGYQMLQLDLRDKVVFVFDGEHAVGEEIIKLFSEAGAKVLFLGKSNLDEDSLVLKYKEDASSFEVGSFNLKDNSFLKVIQDQIQVDIIINNMEAMTGKDVMDISPEEWENGLFTNLHIPFQLLKMILPLMKNQEEGAVINISSTSAIDGGDGDVLYAASKSALESMNKALSRELGPYNIRVNGLSVGSIPNDKDVESDLHSIPLNRFATPTDIANAALFLSTPMAGYISGQTILVDGGKTLL</sequence>
<dbReference type="CDD" id="cd05233">
    <property type="entry name" value="SDR_c"/>
    <property type="match status" value="1"/>
</dbReference>
<dbReference type="GO" id="GO:0006633">
    <property type="term" value="P:fatty acid biosynthetic process"/>
    <property type="evidence" value="ECO:0007669"/>
    <property type="project" value="TreeGrafter"/>
</dbReference>
<dbReference type="Pfam" id="PF13561">
    <property type="entry name" value="adh_short_C2"/>
    <property type="match status" value="1"/>
</dbReference>
<evidence type="ECO:0000256" key="2">
    <source>
        <dbReference type="ARBA" id="ARBA00023002"/>
    </source>
</evidence>
<dbReference type="EMBL" id="NPOA01000002">
    <property type="protein sequence ID" value="PAV30889.1"/>
    <property type="molecule type" value="Genomic_DNA"/>
</dbReference>
<evidence type="ECO:0000256" key="1">
    <source>
        <dbReference type="ARBA" id="ARBA00006484"/>
    </source>
</evidence>
<dbReference type="PRINTS" id="PR00080">
    <property type="entry name" value="SDRFAMILY"/>
</dbReference>
<dbReference type="PANTHER" id="PTHR42760:SF133">
    <property type="entry name" value="3-OXOACYL-[ACYL-CARRIER-PROTEIN] REDUCTASE"/>
    <property type="match status" value="1"/>
</dbReference>
<dbReference type="PANTHER" id="PTHR42760">
    <property type="entry name" value="SHORT-CHAIN DEHYDROGENASES/REDUCTASES FAMILY MEMBER"/>
    <property type="match status" value="1"/>
</dbReference>
<evidence type="ECO:0008006" key="5">
    <source>
        <dbReference type="Google" id="ProtNLM"/>
    </source>
</evidence>
<dbReference type="GO" id="GO:0048038">
    <property type="term" value="F:quinone binding"/>
    <property type="evidence" value="ECO:0007669"/>
    <property type="project" value="TreeGrafter"/>
</dbReference>
<gene>
    <name evidence="3" type="ORF">CIL05_04005</name>
</gene>
<dbReference type="PROSITE" id="PS00061">
    <property type="entry name" value="ADH_SHORT"/>
    <property type="match status" value="1"/>
</dbReference>
<dbReference type="InterPro" id="IPR002347">
    <property type="entry name" value="SDR_fam"/>
</dbReference>
<dbReference type="SUPFAM" id="SSF51735">
    <property type="entry name" value="NAD(P)-binding Rossmann-fold domains"/>
    <property type="match status" value="1"/>
</dbReference>
<keyword evidence="4" id="KW-1185">Reference proteome</keyword>
<organism evidence="3 4">
    <name type="scientific">Virgibacillus profundi</name>
    <dbReference type="NCBI Taxonomy" id="2024555"/>
    <lineage>
        <taxon>Bacteria</taxon>
        <taxon>Bacillati</taxon>
        <taxon>Bacillota</taxon>
        <taxon>Bacilli</taxon>
        <taxon>Bacillales</taxon>
        <taxon>Bacillaceae</taxon>
        <taxon>Virgibacillus</taxon>
    </lineage>
</organism>
<keyword evidence="2" id="KW-0560">Oxidoreductase</keyword>
<accession>A0A2A2IGJ9</accession>
<reference evidence="3 4" key="1">
    <citation type="submission" date="2017-08" db="EMBL/GenBank/DDBJ databases">
        <title>Virgibacillus indicus sp. nov. and Virgibacillus profoundi sp. nov, two moderately halophilic bacteria isolated from marine sediment by using the Microfluidic Streak Plate.</title>
        <authorList>
            <person name="Xu B."/>
            <person name="Hu B."/>
            <person name="Wang J."/>
            <person name="Zhu Y."/>
            <person name="Huang L."/>
            <person name="Du W."/>
            <person name="Huang Y."/>
        </authorList>
    </citation>
    <scope>NUCLEOTIDE SEQUENCE [LARGE SCALE GENOMIC DNA]</scope>
    <source>
        <strain evidence="3 4">IO3-P3-H5</strain>
    </source>
</reference>
<dbReference type="OrthoDB" id="9803333at2"/>
<comment type="similarity">
    <text evidence="1">Belongs to the short-chain dehydrogenases/reductases (SDR) family.</text>
</comment>
<dbReference type="PRINTS" id="PR00081">
    <property type="entry name" value="GDHRDH"/>
</dbReference>
<dbReference type="InterPro" id="IPR020904">
    <property type="entry name" value="Sc_DH/Rdtase_CS"/>
</dbReference>